<evidence type="ECO:0000256" key="5">
    <source>
        <dbReference type="ARBA" id="ARBA00023163"/>
    </source>
</evidence>
<dbReference type="InterPro" id="IPR006027">
    <property type="entry name" value="NusB_RsmB_TIM44"/>
</dbReference>
<dbReference type="STRING" id="395493.BegalDRAFT_3373"/>
<sequence>MFENKPKISPLARRAARERVLQALYQWLFTGQSVSSIEEQFLVDQDMSKVDIPYFHKLLHEIPLYTAGLNEKFSSFLDRPVAQLDPIEQVILWIGSYELSYCPDIPWRVAINESVELAKRFGADKSHKYINGILDKLAHRLQVENPVRQSA</sequence>
<keyword evidence="3 6" id="KW-0694">RNA-binding</keyword>
<dbReference type="EMBL" id="JH600070">
    <property type="protein sequence ID" value="EIJ44191.1"/>
    <property type="molecule type" value="Genomic_DNA"/>
</dbReference>
<accession>I3CKP8</accession>
<evidence type="ECO:0000259" key="7">
    <source>
        <dbReference type="Pfam" id="PF01029"/>
    </source>
</evidence>
<comment type="function">
    <text evidence="6">Involved in transcription antitermination. Required for transcription of ribosomal RNA (rRNA) genes. Binds specifically to the boxA antiterminator sequence of the ribosomal RNA (rrn) operons.</text>
</comment>
<dbReference type="Pfam" id="PF01029">
    <property type="entry name" value="NusB"/>
    <property type="match status" value="1"/>
</dbReference>
<evidence type="ECO:0000256" key="3">
    <source>
        <dbReference type="ARBA" id="ARBA00022884"/>
    </source>
</evidence>
<dbReference type="InterPro" id="IPR035926">
    <property type="entry name" value="NusB-like_sf"/>
</dbReference>
<dbReference type="HOGENOM" id="CLU_087843_4_1_6"/>
<keyword evidence="4 6" id="KW-0805">Transcription regulation</keyword>
<name>I3CKP8_9GAMM</name>
<dbReference type="InterPro" id="IPR011605">
    <property type="entry name" value="NusB_fam"/>
</dbReference>
<dbReference type="PANTHER" id="PTHR11078:SF3">
    <property type="entry name" value="ANTITERMINATION NUSB DOMAIN-CONTAINING PROTEIN"/>
    <property type="match status" value="1"/>
</dbReference>
<dbReference type="GO" id="GO:0003723">
    <property type="term" value="F:RNA binding"/>
    <property type="evidence" value="ECO:0007669"/>
    <property type="project" value="UniProtKB-UniRule"/>
</dbReference>
<keyword evidence="5 6" id="KW-0804">Transcription</keyword>
<dbReference type="HAMAP" id="MF_00073">
    <property type="entry name" value="NusB"/>
    <property type="match status" value="1"/>
</dbReference>
<proteinExistence type="inferred from homology"/>
<feature type="domain" description="NusB/RsmB/TIM44" evidence="7">
    <location>
        <begin position="15"/>
        <end position="138"/>
    </location>
</feature>
<keyword evidence="2 6" id="KW-0889">Transcription antitermination</keyword>
<dbReference type="Gene3D" id="1.10.940.10">
    <property type="entry name" value="NusB-like"/>
    <property type="match status" value="1"/>
</dbReference>
<comment type="similarity">
    <text evidence="1 6">Belongs to the NusB family.</text>
</comment>
<dbReference type="Proteomes" id="UP000005744">
    <property type="component" value="Unassembled WGS sequence"/>
</dbReference>
<keyword evidence="9" id="KW-1185">Reference proteome</keyword>
<dbReference type="NCBIfam" id="TIGR01951">
    <property type="entry name" value="nusB"/>
    <property type="match status" value="1"/>
</dbReference>
<evidence type="ECO:0000256" key="1">
    <source>
        <dbReference type="ARBA" id="ARBA00005952"/>
    </source>
</evidence>
<dbReference type="RefSeq" id="WP_002692030.1">
    <property type="nucleotide sequence ID" value="NZ_JH600070.1"/>
</dbReference>
<evidence type="ECO:0000256" key="6">
    <source>
        <dbReference type="HAMAP-Rule" id="MF_00073"/>
    </source>
</evidence>
<evidence type="ECO:0000313" key="8">
    <source>
        <dbReference type="EMBL" id="EIJ44191.1"/>
    </source>
</evidence>
<dbReference type="GO" id="GO:0006353">
    <property type="term" value="P:DNA-templated transcription termination"/>
    <property type="evidence" value="ECO:0007669"/>
    <property type="project" value="UniProtKB-UniRule"/>
</dbReference>
<dbReference type="GO" id="GO:0005829">
    <property type="term" value="C:cytosol"/>
    <property type="evidence" value="ECO:0007669"/>
    <property type="project" value="TreeGrafter"/>
</dbReference>
<dbReference type="SUPFAM" id="SSF48013">
    <property type="entry name" value="NusB-like"/>
    <property type="match status" value="1"/>
</dbReference>
<reference evidence="8 9" key="1">
    <citation type="submission" date="2011-11" db="EMBL/GenBank/DDBJ databases">
        <title>Improved High-Quality Draft sequence of Beggiatoa alba B18lD.</title>
        <authorList>
            <consortium name="US DOE Joint Genome Institute"/>
            <person name="Lucas S."/>
            <person name="Han J."/>
            <person name="Lapidus A."/>
            <person name="Cheng J.-F."/>
            <person name="Goodwin L."/>
            <person name="Pitluck S."/>
            <person name="Peters L."/>
            <person name="Mikhailova N."/>
            <person name="Held B."/>
            <person name="Detter J.C."/>
            <person name="Han C."/>
            <person name="Tapia R."/>
            <person name="Land M."/>
            <person name="Hauser L."/>
            <person name="Kyrpides N."/>
            <person name="Ivanova N."/>
            <person name="Pagani I."/>
            <person name="Samuel K."/>
            <person name="Teske A."/>
            <person name="Mueller J."/>
            <person name="Woyke T."/>
        </authorList>
    </citation>
    <scope>NUCLEOTIDE SEQUENCE [LARGE SCALE GENOMIC DNA]</scope>
    <source>
        <strain evidence="8 9">B18LD</strain>
    </source>
</reference>
<organism evidence="8 9">
    <name type="scientific">Beggiatoa alba B18LD</name>
    <dbReference type="NCBI Taxonomy" id="395493"/>
    <lineage>
        <taxon>Bacteria</taxon>
        <taxon>Pseudomonadati</taxon>
        <taxon>Pseudomonadota</taxon>
        <taxon>Gammaproteobacteria</taxon>
        <taxon>Thiotrichales</taxon>
        <taxon>Thiotrichaceae</taxon>
        <taxon>Beggiatoa</taxon>
    </lineage>
</organism>
<dbReference type="AlphaFoldDB" id="I3CKP8"/>
<dbReference type="GO" id="GO:0031564">
    <property type="term" value="P:transcription antitermination"/>
    <property type="evidence" value="ECO:0007669"/>
    <property type="project" value="UniProtKB-KW"/>
</dbReference>
<gene>
    <name evidence="6" type="primary">nusB</name>
    <name evidence="8" type="ORF">BegalDRAFT_3373</name>
</gene>
<dbReference type="PANTHER" id="PTHR11078">
    <property type="entry name" value="N UTILIZATION SUBSTANCE PROTEIN B-RELATED"/>
    <property type="match status" value="1"/>
</dbReference>
<dbReference type="eggNOG" id="COG0781">
    <property type="taxonomic scope" value="Bacteria"/>
</dbReference>
<evidence type="ECO:0000313" key="9">
    <source>
        <dbReference type="Proteomes" id="UP000005744"/>
    </source>
</evidence>
<evidence type="ECO:0000256" key="2">
    <source>
        <dbReference type="ARBA" id="ARBA00022814"/>
    </source>
</evidence>
<dbReference type="OrthoDB" id="9789556at2"/>
<evidence type="ECO:0000256" key="4">
    <source>
        <dbReference type="ARBA" id="ARBA00023015"/>
    </source>
</evidence>
<protein>
    <recommendedName>
        <fullName evidence="6">Transcription antitermination protein NusB</fullName>
    </recommendedName>
    <alternativeName>
        <fullName evidence="6">Antitermination factor NusB</fullName>
    </alternativeName>
</protein>